<dbReference type="InterPro" id="IPR053905">
    <property type="entry name" value="EF-G-like_DII"/>
</dbReference>
<comment type="caution">
    <text evidence="7">Lacks conserved residue(s) required for the propagation of feature annotation.</text>
</comment>
<dbReference type="InterPro" id="IPR000795">
    <property type="entry name" value="T_Tr_GTP-bd_dom"/>
</dbReference>
<evidence type="ECO:0000256" key="2">
    <source>
        <dbReference type="ARBA" id="ARBA00020675"/>
    </source>
</evidence>
<dbReference type="InterPro" id="IPR000178">
    <property type="entry name" value="TF_IF2_bacterial-like"/>
</dbReference>
<feature type="binding site" evidence="7">
    <location>
        <begin position="634"/>
        <end position="637"/>
    </location>
    <ligand>
        <name>GTP</name>
        <dbReference type="ChEBI" id="CHEBI:37565"/>
    </ligand>
</feature>
<dbReference type="Pfam" id="PF04760">
    <property type="entry name" value="IF2_N"/>
    <property type="match status" value="2"/>
</dbReference>
<dbReference type="SUPFAM" id="SSF52156">
    <property type="entry name" value="Initiation factor IF2/eIF5b, domain 3"/>
    <property type="match status" value="1"/>
</dbReference>
<dbReference type="InterPro" id="IPR006847">
    <property type="entry name" value="IF2_N"/>
</dbReference>
<dbReference type="CDD" id="cd01887">
    <property type="entry name" value="IF2_eIF5B"/>
    <property type="match status" value="1"/>
</dbReference>
<protein>
    <recommendedName>
        <fullName evidence="2 7">Translation initiation factor IF-2</fullName>
    </recommendedName>
</protein>
<evidence type="ECO:0000256" key="6">
    <source>
        <dbReference type="ARBA" id="ARBA00023134"/>
    </source>
</evidence>
<keyword evidence="3 7" id="KW-0396">Initiation factor</keyword>
<dbReference type="FunFam" id="2.40.30.10:FF:000008">
    <property type="entry name" value="Translation initiation factor IF-2"/>
    <property type="match status" value="1"/>
</dbReference>
<evidence type="ECO:0000256" key="1">
    <source>
        <dbReference type="ARBA" id="ARBA00007733"/>
    </source>
</evidence>
<comment type="similarity">
    <text evidence="1 7 8">Belongs to the TRAFAC class translation factor GTPase superfamily. Classic translation factor GTPase family. IF-2 subfamily.</text>
</comment>
<dbReference type="InterPro" id="IPR027417">
    <property type="entry name" value="P-loop_NTPase"/>
</dbReference>
<dbReference type="GO" id="GO:0005737">
    <property type="term" value="C:cytoplasm"/>
    <property type="evidence" value="ECO:0007669"/>
    <property type="project" value="UniProtKB-SubCell"/>
</dbReference>
<dbReference type="NCBIfam" id="TIGR00231">
    <property type="entry name" value="small_GTP"/>
    <property type="match status" value="1"/>
</dbReference>
<gene>
    <name evidence="7 11" type="primary">infB</name>
    <name evidence="11" type="ordered locus">GAU_1556</name>
</gene>
<dbReference type="HOGENOM" id="CLU_006301_5_1_0"/>
<dbReference type="GO" id="GO:0003924">
    <property type="term" value="F:GTPase activity"/>
    <property type="evidence" value="ECO:0007669"/>
    <property type="project" value="UniProtKB-UniRule"/>
</dbReference>
<dbReference type="SUPFAM" id="SSF52540">
    <property type="entry name" value="P-loop containing nucleoside triphosphate hydrolases"/>
    <property type="match status" value="1"/>
</dbReference>
<keyword evidence="4 7" id="KW-0547">Nucleotide-binding</keyword>
<dbReference type="Pfam" id="PF22042">
    <property type="entry name" value="EF-G_D2"/>
    <property type="match status" value="1"/>
</dbReference>
<keyword evidence="12" id="KW-1185">Reference proteome</keyword>
<accession>C1A8N8</accession>
<dbReference type="eggNOG" id="COG0532">
    <property type="taxonomic scope" value="Bacteria"/>
</dbReference>
<keyword evidence="5 7" id="KW-0648">Protein biosynthesis</keyword>
<feature type="domain" description="Tr-type G" evidence="10">
    <location>
        <begin position="524"/>
        <end position="692"/>
    </location>
</feature>
<dbReference type="AlphaFoldDB" id="C1A8N8"/>
<reference evidence="12" key="1">
    <citation type="submission" date="2006-03" db="EMBL/GenBank/DDBJ databases">
        <title>Complete genome sequence of Gemmatimonas aurantiaca T-27 that represents a novel phylum Gemmatimonadetes.</title>
        <authorList>
            <person name="Takasaki K."/>
            <person name="Ichikawa N."/>
            <person name="Miura H."/>
            <person name="Matsushita S."/>
            <person name="Watanabe Y."/>
            <person name="Oguchi A."/>
            <person name="Ankai A."/>
            <person name="Yashiro I."/>
            <person name="Takahashi M."/>
            <person name="Terui Y."/>
            <person name="Fukui S."/>
            <person name="Yokoyama H."/>
            <person name="Tanikawa S."/>
            <person name="Hanada S."/>
            <person name="Kamagata Y."/>
            <person name="Fujita N."/>
        </authorList>
    </citation>
    <scope>NUCLEOTIDE SEQUENCE [LARGE SCALE GENOMIC DNA]</scope>
    <source>
        <strain evidence="12">T-27 / DSM 14586 / JCM 11422 / NBRC 100505</strain>
    </source>
</reference>
<evidence type="ECO:0000256" key="3">
    <source>
        <dbReference type="ARBA" id="ARBA00022540"/>
    </source>
</evidence>
<dbReference type="PANTHER" id="PTHR43381">
    <property type="entry name" value="TRANSLATION INITIATION FACTOR IF-2-RELATED"/>
    <property type="match status" value="1"/>
</dbReference>
<feature type="compositionally biased region" description="Low complexity" evidence="9">
    <location>
        <begin position="258"/>
        <end position="291"/>
    </location>
</feature>
<dbReference type="PROSITE" id="PS01176">
    <property type="entry name" value="IF2"/>
    <property type="match status" value="1"/>
</dbReference>
<dbReference type="RefSeq" id="WP_012683045.1">
    <property type="nucleotide sequence ID" value="NC_012489.1"/>
</dbReference>
<dbReference type="Gene3D" id="2.40.30.10">
    <property type="entry name" value="Translation factors"/>
    <property type="match status" value="2"/>
</dbReference>
<evidence type="ECO:0000313" key="11">
    <source>
        <dbReference type="EMBL" id="BAH38598.1"/>
    </source>
</evidence>
<dbReference type="Gene3D" id="3.40.50.10050">
    <property type="entry name" value="Translation initiation factor IF- 2, domain 3"/>
    <property type="match status" value="1"/>
</dbReference>
<evidence type="ECO:0000259" key="10">
    <source>
        <dbReference type="PROSITE" id="PS51722"/>
    </source>
</evidence>
<dbReference type="PROSITE" id="PS51722">
    <property type="entry name" value="G_TR_2"/>
    <property type="match status" value="1"/>
</dbReference>
<sequence>MSKLRVHDMAGEFGISADEVIALLRQMDVPVRSHLSLLTDDQVSRIRARWEREKRVRAEKAQPAPAAAPRRRRTGAADAAPAPEAEVSAAPAPVVRRRRAADLPDSHEGHDDTHEVAAEAPAAEAPVAEKVVEVIAAPVPTPVAAEPAPRVEVTPEPVAAPKPVVVEVPPAAAPISEAKPDVPVSAPSADPTPVAKPADVAPAAPAVVSAPAAPRPAAPRPAAPSPVRPPVTPASAPAAPAAPAIAAQAPQSVPPTSSPATAAPTSAPAVAAPTADATPAAAAPSPTSSLPPDRPRPRPVVPGAPRPRSMGGGSPNFGSARPIASAAPGGGLNQGQRRDDRRGPGGPGGAPGGGQAGAGTQGGGNNQQSSSPSQAGGQNQQRRGKKGKRGAVDQEVVSANITKTMTALRGAPQRGRAGRRFGAEMRAEAEEQRQAAAERERKTVRVNEFITVSELAQILSISATQIVGFAFKTLGLMVTINQRLDFDQIELIAGEFGFQAVKESDYAADLPDTGGEDNAEDLRPRPPVVTIMGHVDHGKTSLLDYIRKANVVAGEAGGITQHIGAYHVEVAGSRTITFLDTPGHEAFTAMRARGAQVTDIVVIVIAADDQVMPQTVEAISHAKSAGVPIIIAINKVDLPTANIPKVKQDLLQHEVVLEEFGGTVLHSEISAKKGTGVNDLLEQILLQSDILELKANPSRRAMGSVVEAQLDQGKGPVATVLVQNGTLKVGDDYICGIHSGRVRALLDERGKQVKSAGPAIPVQILGLTGVPMAGDQLLVVEDATAAREIAQRRERLDREAKSRRTTRGVVSLEDFMSHAAAGQKRQLRLVIKADQGGPAEALADALGQLSNPEVQVDILHRGVGAIAESDILLAKASGAIIIGFHVRPDNNARAAAEREGVEIKLYRIIYEAVADVKAALEGMLRPEEREVVFGEAQVRETFKVPRIGTIAGCIVRSGIINRRGRVRVIRDGVEMYDGAISSLRRFKDDVNEVKEGYECGIGIENFNDLKIGDVFECYRTEEIARTLDQAAKS</sequence>
<keyword evidence="6 7" id="KW-0342">GTP-binding</keyword>
<dbReference type="GO" id="GO:0005525">
    <property type="term" value="F:GTP binding"/>
    <property type="evidence" value="ECO:0007669"/>
    <property type="project" value="UniProtKB-KW"/>
</dbReference>
<dbReference type="Gene3D" id="1.10.10.2480">
    <property type="match status" value="1"/>
</dbReference>
<evidence type="ECO:0000256" key="9">
    <source>
        <dbReference type="SAM" id="MobiDB-lite"/>
    </source>
</evidence>
<dbReference type="Pfam" id="PF00009">
    <property type="entry name" value="GTP_EFTU"/>
    <property type="match status" value="1"/>
</dbReference>
<feature type="compositionally biased region" description="Low complexity" evidence="9">
    <location>
        <begin position="366"/>
        <end position="381"/>
    </location>
</feature>
<feature type="binding site" evidence="7">
    <location>
        <begin position="533"/>
        <end position="540"/>
    </location>
    <ligand>
        <name>GTP</name>
        <dbReference type="ChEBI" id="CHEBI:37565"/>
    </ligand>
</feature>
<evidence type="ECO:0000313" key="12">
    <source>
        <dbReference type="Proteomes" id="UP000002209"/>
    </source>
</evidence>
<name>C1A8N8_GEMAT</name>
<dbReference type="OrthoDB" id="9811804at2"/>
<feature type="compositionally biased region" description="Pro residues" evidence="9">
    <location>
        <begin position="213"/>
        <end position="232"/>
    </location>
</feature>
<comment type="function">
    <text evidence="7 8">One of the essential components for the initiation of protein synthesis. Protects formylmethionyl-tRNA from spontaneous hydrolysis and promotes its binding to the 30S ribosomal subunits. Also involved in the hydrolysis of GTP during the formation of the 70S ribosomal complex.</text>
</comment>
<feature type="binding site" evidence="7">
    <location>
        <begin position="580"/>
        <end position="584"/>
    </location>
    <ligand>
        <name>GTP</name>
        <dbReference type="ChEBI" id="CHEBI:37565"/>
    </ligand>
</feature>
<dbReference type="Proteomes" id="UP000002209">
    <property type="component" value="Chromosome"/>
</dbReference>
<evidence type="ECO:0000256" key="7">
    <source>
        <dbReference type="HAMAP-Rule" id="MF_00100"/>
    </source>
</evidence>
<dbReference type="FunFam" id="3.40.50.10050:FF:000001">
    <property type="entry name" value="Translation initiation factor IF-2"/>
    <property type="match status" value="1"/>
</dbReference>
<dbReference type="InterPro" id="IPR005225">
    <property type="entry name" value="Small_GTP-bd"/>
</dbReference>
<dbReference type="InterPro" id="IPR015760">
    <property type="entry name" value="TIF_IF2"/>
</dbReference>
<feature type="compositionally biased region" description="Low complexity" evidence="9">
    <location>
        <begin position="76"/>
        <end position="94"/>
    </location>
</feature>
<dbReference type="HAMAP" id="MF_00100_B">
    <property type="entry name" value="IF_2_B"/>
    <property type="match status" value="1"/>
</dbReference>
<organism evidence="11 12">
    <name type="scientific">Gemmatimonas aurantiaca (strain DSM 14586 / JCM 11422 / NBRC 100505 / T-27)</name>
    <dbReference type="NCBI Taxonomy" id="379066"/>
    <lineage>
        <taxon>Bacteria</taxon>
        <taxon>Pseudomonadati</taxon>
        <taxon>Gemmatimonadota</taxon>
        <taxon>Gemmatimonadia</taxon>
        <taxon>Gemmatimonadales</taxon>
        <taxon>Gemmatimonadaceae</taxon>
        <taxon>Gemmatimonas</taxon>
    </lineage>
</organism>
<dbReference type="SUPFAM" id="SSF50447">
    <property type="entry name" value="Translation proteins"/>
    <property type="match status" value="2"/>
</dbReference>
<evidence type="ECO:0000256" key="8">
    <source>
        <dbReference type="RuleBase" id="RU000644"/>
    </source>
</evidence>
<feature type="compositionally biased region" description="Low complexity" evidence="9">
    <location>
        <begin position="233"/>
        <end position="251"/>
    </location>
</feature>
<feature type="region of interest" description="Disordered" evidence="9">
    <location>
        <begin position="53"/>
        <end position="95"/>
    </location>
</feature>
<dbReference type="InterPro" id="IPR044145">
    <property type="entry name" value="IF2_II"/>
</dbReference>
<dbReference type="InterPro" id="IPR023115">
    <property type="entry name" value="TIF_IF2_dom3"/>
</dbReference>
<dbReference type="EMBL" id="AP009153">
    <property type="protein sequence ID" value="BAH38598.1"/>
    <property type="molecule type" value="Genomic_DNA"/>
</dbReference>
<evidence type="ECO:0000256" key="5">
    <source>
        <dbReference type="ARBA" id="ARBA00022917"/>
    </source>
</evidence>
<keyword evidence="7" id="KW-0963">Cytoplasm</keyword>
<dbReference type="STRING" id="379066.GAU_1556"/>
<comment type="subcellular location">
    <subcellularLocation>
        <location evidence="7">Cytoplasm</location>
    </subcellularLocation>
</comment>
<dbReference type="KEGG" id="gau:GAU_1556"/>
<dbReference type="PANTHER" id="PTHR43381:SF5">
    <property type="entry name" value="TR-TYPE G DOMAIN-CONTAINING PROTEIN"/>
    <property type="match status" value="1"/>
</dbReference>
<dbReference type="FunFam" id="2.40.30.10:FF:000007">
    <property type="entry name" value="Translation initiation factor IF-2"/>
    <property type="match status" value="1"/>
</dbReference>
<dbReference type="FunFam" id="3.40.50.300:FF:000019">
    <property type="entry name" value="Translation initiation factor IF-2"/>
    <property type="match status" value="1"/>
</dbReference>
<dbReference type="InterPro" id="IPR009000">
    <property type="entry name" value="Transl_B-barrel_sf"/>
</dbReference>
<feature type="compositionally biased region" description="Low complexity" evidence="9">
    <location>
        <begin position="189"/>
        <end position="212"/>
    </location>
</feature>
<dbReference type="CDD" id="cd03692">
    <property type="entry name" value="mtIF2_IVc"/>
    <property type="match status" value="1"/>
</dbReference>
<dbReference type="Pfam" id="PF11987">
    <property type="entry name" value="IF-2"/>
    <property type="match status" value="1"/>
</dbReference>
<proteinExistence type="inferred from homology"/>
<feature type="compositionally biased region" description="Gly residues" evidence="9">
    <location>
        <begin position="344"/>
        <end position="365"/>
    </location>
</feature>
<dbReference type="GO" id="GO:0003743">
    <property type="term" value="F:translation initiation factor activity"/>
    <property type="evidence" value="ECO:0007669"/>
    <property type="project" value="UniProtKB-UniRule"/>
</dbReference>
<evidence type="ECO:0000256" key="4">
    <source>
        <dbReference type="ARBA" id="ARBA00022741"/>
    </source>
</evidence>
<dbReference type="InterPro" id="IPR036925">
    <property type="entry name" value="TIF_IF2_dom3_sf"/>
</dbReference>
<feature type="region of interest" description="Disordered" evidence="9">
    <location>
        <begin position="176"/>
        <end position="397"/>
    </location>
</feature>
<dbReference type="Gene3D" id="3.40.50.300">
    <property type="entry name" value="P-loop containing nucleotide triphosphate hydrolases"/>
    <property type="match status" value="1"/>
</dbReference>
<dbReference type="NCBIfam" id="TIGR00487">
    <property type="entry name" value="IF-2"/>
    <property type="match status" value="1"/>
</dbReference>
<dbReference type="CDD" id="cd03702">
    <property type="entry name" value="IF2_mtIF2_II"/>
    <property type="match status" value="1"/>
</dbReference>